<name>A0A510HJJ6_9ACTN</name>
<dbReference type="GO" id="GO:0004016">
    <property type="term" value="F:adenylate cyclase activity"/>
    <property type="evidence" value="ECO:0007669"/>
    <property type="project" value="TreeGrafter"/>
</dbReference>
<dbReference type="GO" id="GO:0106408">
    <property type="term" value="F:diadenylate cyclase activity"/>
    <property type="evidence" value="ECO:0007669"/>
    <property type="project" value="UniProtKB-EC"/>
</dbReference>
<keyword evidence="3" id="KW-0548">Nucleotidyltransferase</keyword>
<dbReference type="EMBL" id="AP019791">
    <property type="protein sequence ID" value="BBL78507.1"/>
    <property type="molecule type" value="Genomic_DNA"/>
</dbReference>
<dbReference type="PANTHER" id="PTHR34185:SF1">
    <property type="entry name" value="DIADENYLATE CYCLASE"/>
    <property type="match status" value="1"/>
</dbReference>
<dbReference type="OrthoDB" id="9775217at2"/>
<evidence type="ECO:0000256" key="3">
    <source>
        <dbReference type="ARBA" id="ARBA00022695"/>
    </source>
</evidence>
<proteinExistence type="inferred from homology"/>
<evidence type="ECO:0000256" key="5">
    <source>
        <dbReference type="ARBA" id="ARBA00022840"/>
    </source>
</evidence>
<dbReference type="AlphaFoldDB" id="A0A510HJJ6"/>
<dbReference type="Pfam" id="PF02457">
    <property type="entry name" value="DAC"/>
    <property type="match status" value="1"/>
</dbReference>
<evidence type="ECO:0000313" key="8">
    <source>
        <dbReference type="Proteomes" id="UP000318065"/>
    </source>
</evidence>
<sequence>MQDTAGIFREICSRRGGVNTAVLEQVVELAVEIAREGREGRKIGTLFVVGDSEEVLRRSKPLILDPLAGHPEESKRISDPNLRETIKELSQLDGAFVVSDEGVVLSAARYLDTTSEDLDLPLGLGSRHMAAASVSRRTNAVAVVVSESSMVRMFDDGEIVSEIIPELWMWDGYTTKVEGRVSARSENDITVVTREEE</sequence>
<accession>A0A510HJJ6</accession>
<gene>
    <name evidence="7" type="ORF">RxyAA322_03610</name>
</gene>
<keyword evidence="8" id="KW-1185">Reference proteome</keyword>
<dbReference type="HAMAP" id="MF_00840">
    <property type="entry name" value="DacZ"/>
    <property type="match status" value="1"/>
</dbReference>
<evidence type="ECO:0000256" key="2">
    <source>
        <dbReference type="ARBA" id="ARBA00022679"/>
    </source>
</evidence>
<protein>
    <recommendedName>
        <fullName evidence="6">DAC domain-containing protein</fullName>
    </recommendedName>
</protein>
<dbReference type="Proteomes" id="UP000318065">
    <property type="component" value="Chromosome"/>
</dbReference>
<dbReference type="InterPro" id="IPR014499">
    <property type="entry name" value="DAC_DacZ"/>
</dbReference>
<dbReference type="GO" id="GO:0005524">
    <property type="term" value="F:ATP binding"/>
    <property type="evidence" value="ECO:0007669"/>
    <property type="project" value="UniProtKB-KW"/>
</dbReference>
<dbReference type="PROSITE" id="PS51794">
    <property type="entry name" value="DAC"/>
    <property type="match status" value="1"/>
</dbReference>
<dbReference type="RefSeq" id="WP_143526640.1">
    <property type="nucleotide sequence ID" value="NZ_AP019791.1"/>
</dbReference>
<comment type="catalytic activity">
    <reaction evidence="1">
        <text>2 ATP = 3',3'-c-di-AMP + 2 diphosphate</text>
        <dbReference type="Rhea" id="RHEA:35655"/>
        <dbReference type="ChEBI" id="CHEBI:30616"/>
        <dbReference type="ChEBI" id="CHEBI:33019"/>
        <dbReference type="ChEBI" id="CHEBI:71500"/>
        <dbReference type="EC" id="2.7.7.85"/>
    </reaction>
</comment>
<evidence type="ECO:0000313" key="7">
    <source>
        <dbReference type="EMBL" id="BBL78507.1"/>
    </source>
</evidence>
<dbReference type="PANTHER" id="PTHR34185">
    <property type="entry name" value="DIADENYLATE CYCLASE"/>
    <property type="match status" value="1"/>
</dbReference>
<dbReference type="Gene3D" id="3.40.1700.10">
    <property type="entry name" value="DNA integrity scanning protein, DisA, N-terminal domain"/>
    <property type="match status" value="1"/>
</dbReference>
<keyword evidence="4" id="KW-0547">Nucleotide-binding</keyword>
<evidence type="ECO:0000256" key="1">
    <source>
        <dbReference type="ARBA" id="ARBA00000877"/>
    </source>
</evidence>
<organism evidence="7 8">
    <name type="scientific">Rubrobacter xylanophilus</name>
    <dbReference type="NCBI Taxonomy" id="49319"/>
    <lineage>
        <taxon>Bacteria</taxon>
        <taxon>Bacillati</taxon>
        <taxon>Actinomycetota</taxon>
        <taxon>Rubrobacteria</taxon>
        <taxon>Rubrobacterales</taxon>
        <taxon>Rubrobacteraceae</taxon>
        <taxon>Rubrobacter</taxon>
    </lineage>
</organism>
<dbReference type="InterPro" id="IPR036888">
    <property type="entry name" value="DNA_integrity_DisA_N_sf"/>
</dbReference>
<keyword evidence="5" id="KW-0067">ATP-binding</keyword>
<evidence type="ECO:0000259" key="6">
    <source>
        <dbReference type="PROSITE" id="PS51794"/>
    </source>
</evidence>
<reference evidence="7" key="1">
    <citation type="journal article" date="2019" name="Microbiol. Resour. Announc.">
        <title>Complete Genome Sequence of Rubrobacter xylanophilus Strain AA3-22, Isolated from Arima Onsen in Japan.</title>
        <authorList>
            <person name="Tomariguchi N."/>
            <person name="Miyazaki K."/>
        </authorList>
    </citation>
    <scope>NUCLEOTIDE SEQUENCE [LARGE SCALE GENOMIC DNA]</scope>
    <source>
        <strain evidence="7">AA3-22</strain>
    </source>
</reference>
<evidence type="ECO:0000256" key="4">
    <source>
        <dbReference type="ARBA" id="ARBA00022741"/>
    </source>
</evidence>
<feature type="domain" description="DAC" evidence="6">
    <location>
        <begin position="4"/>
        <end position="166"/>
    </location>
</feature>
<dbReference type="InterPro" id="IPR050338">
    <property type="entry name" value="DisA"/>
</dbReference>
<keyword evidence="2" id="KW-0808">Transferase</keyword>
<dbReference type="SUPFAM" id="SSF143597">
    <property type="entry name" value="YojJ-like"/>
    <property type="match status" value="1"/>
</dbReference>
<dbReference type="InterPro" id="IPR003390">
    <property type="entry name" value="DNA_integrity_scan_DisA_N"/>
</dbReference>